<accession>A0ACC6PHA3</accession>
<name>A0ACC6PHA3_9BACL</name>
<organism evidence="1 2">
    <name type="scientific">Saccharibacillus sacchari</name>
    <dbReference type="NCBI Taxonomy" id="456493"/>
    <lineage>
        <taxon>Bacteria</taxon>
        <taxon>Bacillati</taxon>
        <taxon>Bacillota</taxon>
        <taxon>Bacilli</taxon>
        <taxon>Bacillales</taxon>
        <taxon>Paenibacillaceae</taxon>
        <taxon>Saccharibacillus</taxon>
    </lineage>
</organism>
<reference evidence="1" key="1">
    <citation type="submission" date="2024-03" db="EMBL/GenBank/DDBJ databases">
        <title>Whole genome sequecning of epiphytes from Marcgravia umbellata leaves.</title>
        <authorList>
            <person name="Kumar G."/>
            <person name="Savka M.A."/>
        </authorList>
    </citation>
    <scope>NUCLEOTIDE SEQUENCE</scope>
    <source>
        <strain evidence="1">RIT_BL5</strain>
    </source>
</reference>
<keyword evidence="2" id="KW-1185">Reference proteome</keyword>
<evidence type="ECO:0000313" key="1">
    <source>
        <dbReference type="EMBL" id="MEJ8305859.1"/>
    </source>
</evidence>
<protein>
    <submittedName>
        <fullName evidence="1">ABC transporter substrate-binding protein</fullName>
    </submittedName>
</protein>
<dbReference type="Proteomes" id="UP001380953">
    <property type="component" value="Unassembled WGS sequence"/>
</dbReference>
<dbReference type="EMBL" id="JBBKAR010000046">
    <property type="protein sequence ID" value="MEJ8305859.1"/>
    <property type="molecule type" value="Genomic_DNA"/>
</dbReference>
<comment type="caution">
    <text evidence="1">The sequence shown here is derived from an EMBL/GenBank/DDBJ whole genome shotgun (WGS) entry which is preliminary data.</text>
</comment>
<sequence length="347" mass="38281">MNRNKLLGRALPMLALVMVLLLLAGCGNGSSTASQTQETTQETAAAAGSTEPAAQTDEAATDTTAAEQSGTRIVKTEMGDVEIPANPQRVIVNWYVIEPLMLGVEPVAISGWAQETMPYYDQLSKIPVIDKWEQEDLLAYDPDLIITYDPQDYEKFSKIAPVLVYGEGSADGKTALDRLEFFGEALGRETEAQTAIDTFNDKLADAKEKLGSGAFEGKTFSILEDWGRESYGIYYESGSRGGTLLYDYLGLSKPEKLEKLIEESGEGRGSLSYEVASQYFGDYVLWFLQEDYDSEYAKSDIWKSIPAVQNGHVIEIPANYLGLFYYDDVASMTGQLDYIVGRLLEVE</sequence>
<evidence type="ECO:0000313" key="2">
    <source>
        <dbReference type="Proteomes" id="UP001380953"/>
    </source>
</evidence>
<gene>
    <name evidence="1" type="ORF">WKI47_18265</name>
</gene>
<proteinExistence type="predicted"/>